<name>A0ABW2LCP2_9BACT</name>
<dbReference type="EMBL" id="JBHTBS010000012">
    <property type="protein sequence ID" value="MFC7339103.1"/>
    <property type="molecule type" value="Genomic_DNA"/>
</dbReference>
<feature type="signal peptide" evidence="1">
    <location>
        <begin position="1"/>
        <end position="20"/>
    </location>
</feature>
<sequence length="332" mass="33797">MKPLIPFALLGAILAVGANAATTDPVGYISHTISTGSPSLTVLSPTLVQPVEYSSVSTVSPSGGSTITLPAGVPSDFNTGDVLEITDGESEGWWSTVVSSTDTTIVIFDEFPAGLDAATPISVRAHNTIQSFLGDNNPGLAPFDGATGDEVQILNPDQSLVQIAFVPAAVSGAAEDGWYNLVTLAPEGDRVIEPGSAVIIKSSTSAELTFQSTGAVKLTDTQVDLFPGLTLVGQVDAVGATLGEMNLATQLNQFDGSNSDFDEFQILNSDQSLTQYAALAPGVAGPEAVMANLVTTADATNIIIEGGTGAILKRDASQAASSITVPGSSVAP</sequence>
<evidence type="ECO:0000313" key="3">
    <source>
        <dbReference type="Proteomes" id="UP001596472"/>
    </source>
</evidence>
<evidence type="ECO:0000313" key="2">
    <source>
        <dbReference type="EMBL" id="MFC7339103.1"/>
    </source>
</evidence>
<dbReference type="Proteomes" id="UP001596472">
    <property type="component" value="Unassembled WGS sequence"/>
</dbReference>
<dbReference type="RefSeq" id="WP_379715259.1">
    <property type="nucleotide sequence ID" value="NZ_JBHTBS010000012.1"/>
</dbReference>
<keyword evidence="3" id="KW-1185">Reference proteome</keyword>
<feature type="chain" id="PRO_5046675366" evidence="1">
    <location>
        <begin position="21"/>
        <end position="332"/>
    </location>
</feature>
<keyword evidence="1" id="KW-0732">Signal</keyword>
<comment type="caution">
    <text evidence="2">The sequence shown here is derived from an EMBL/GenBank/DDBJ whole genome shotgun (WGS) entry which is preliminary data.</text>
</comment>
<protein>
    <submittedName>
        <fullName evidence="2">Uncharacterized protein</fullName>
    </submittedName>
</protein>
<evidence type="ECO:0000256" key="1">
    <source>
        <dbReference type="SAM" id="SignalP"/>
    </source>
</evidence>
<organism evidence="2 3">
    <name type="scientific">Haloferula chungangensis</name>
    <dbReference type="NCBI Taxonomy" id="1048331"/>
    <lineage>
        <taxon>Bacteria</taxon>
        <taxon>Pseudomonadati</taxon>
        <taxon>Verrucomicrobiota</taxon>
        <taxon>Verrucomicrobiia</taxon>
        <taxon>Verrucomicrobiales</taxon>
        <taxon>Verrucomicrobiaceae</taxon>
        <taxon>Haloferula</taxon>
    </lineage>
</organism>
<accession>A0ABW2LCP2</accession>
<reference evidence="3" key="1">
    <citation type="journal article" date="2019" name="Int. J. Syst. Evol. Microbiol.">
        <title>The Global Catalogue of Microorganisms (GCM) 10K type strain sequencing project: providing services to taxonomists for standard genome sequencing and annotation.</title>
        <authorList>
            <consortium name="The Broad Institute Genomics Platform"/>
            <consortium name="The Broad Institute Genome Sequencing Center for Infectious Disease"/>
            <person name="Wu L."/>
            <person name="Ma J."/>
        </authorList>
    </citation>
    <scope>NUCLEOTIDE SEQUENCE [LARGE SCALE GENOMIC DNA]</scope>
    <source>
        <strain evidence="3">CGMCC 4.1467</strain>
    </source>
</reference>
<proteinExistence type="predicted"/>
<gene>
    <name evidence="2" type="ORF">ACFQY0_18060</name>
</gene>